<dbReference type="CDD" id="cd00609">
    <property type="entry name" value="AAT_like"/>
    <property type="match status" value="1"/>
</dbReference>
<evidence type="ECO:0000259" key="7">
    <source>
        <dbReference type="Pfam" id="PF00155"/>
    </source>
</evidence>
<comment type="cofactor">
    <cofactor evidence="1 6">
        <name>pyridoxal 5'-phosphate</name>
        <dbReference type="ChEBI" id="CHEBI:597326"/>
    </cofactor>
</comment>
<keyword evidence="4 6" id="KW-0808">Transferase</keyword>
<dbReference type="GO" id="GO:0004400">
    <property type="term" value="F:histidinol-phosphate transaminase activity"/>
    <property type="evidence" value="ECO:0007669"/>
    <property type="project" value="InterPro"/>
</dbReference>
<name>A0A9X3LNZ8_9CORY</name>
<dbReference type="SUPFAM" id="SSF53383">
    <property type="entry name" value="PLP-dependent transferases"/>
    <property type="match status" value="1"/>
</dbReference>
<dbReference type="InterPro" id="IPR015422">
    <property type="entry name" value="PyrdxlP-dep_Trfase_small"/>
</dbReference>
<dbReference type="HAMAP" id="MF_01023">
    <property type="entry name" value="HisC_aminotrans_2"/>
    <property type="match status" value="1"/>
</dbReference>
<dbReference type="NCBIfam" id="NF002878">
    <property type="entry name" value="PRK03321.1"/>
    <property type="match status" value="1"/>
</dbReference>
<evidence type="ECO:0000256" key="6">
    <source>
        <dbReference type="HAMAP-Rule" id="MF_01513"/>
    </source>
</evidence>
<evidence type="ECO:0000256" key="3">
    <source>
        <dbReference type="ARBA" id="ARBA00022576"/>
    </source>
</evidence>
<dbReference type="InterPro" id="IPR005861">
    <property type="entry name" value="HisP_aminotrans"/>
</dbReference>
<dbReference type="PROSITE" id="PS00599">
    <property type="entry name" value="AA_TRANSFER_CLASS_2"/>
    <property type="match status" value="1"/>
</dbReference>
<dbReference type="InterPro" id="IPR024892">
    <property type="entry name" value="ArAT"/>
</dbReference>
<dbReference type="PANTHER" id="PTHR43643">
    <property type="entry name" value="HISTIDINOL-PHOSPHATE AMINOTRANSFERASE 2"/>
    <property type="match status" value="1"/>
</dbReference>
<keyword evidence="5 6" id="KW-0663">Pyridoxal phosphate</keyword>
<comment type="subunit">
    <text evidence="2 6">Homodimer.</text>
</comment>
<dbReference type="InterPro" id="IPR050106">
    <property type="entry name" value="HistidinolP_aminotransfase"/>
</dbReference>
<dbReference type="InterPro" id="IPR015424">
    <property type="entry name" value="PyrdxlP-dep_Trfase"/>
</dbReference>
<sequence length="386" mass="40014">MIRPDLSSLPAYVPGSTQPGALKLASNESSLSPLPSVSAVINDATSNLNRYPDMGSGALRGKLAQWLGVDLDNVAVGNGSSALCQQLVQATCKDGDEVVYAWRSFEAYPILCKIAGAVGVGVPLKRGRHDLKAMSDAIGERTRLVFVCNPNNPTGTTVSRDEFREFMGRVPADVTVVLDEAYVEYNRDAESPVALEELQRYPNLAVCRTFSKAYGLAGLRLGYLVGPAELVEAVNKVGIPFGVNALAQAAGIASVEAQGELAARVDATVAERERVEAYLAGVAPPGAGGAGGSTGAGAGSGAAAGAAEPLTYPSQANFVWLNAGERAEALDEALKREGVIARCFAGEGVRVTVTTAEETDVLLRALDRALPAAGLVNSPQAATQAD</sequence>
<feature type="domain" description="Aminotransferase class I/classII large" evidence="7">
    <location>
        <begin position="22"/>
        <end position="366"/>
    </location>
</feature>
<reference evidence="8" key="1">
    <citation type="submission" date="2022-02" db="EMBL/GenBank/DDBJ databases">
        <title>Corynebacterium sp. from urogenital microbiome.</title>
        <authorList>
            <person name="Cappelli E.A."/>
            <person name="Ribeiro T.G."/>
            <person name="Peixe L."/>
        </authorList>
    </citation>
    <scope>NUCLEOTIDE SEQUENCE</scope>
    <source>
        <strain evidence="8">C8Ua_174</strain>
    </source>
</reference>
<dbReference type="PANTHER" id="PTHR43643:SF3">
    <property type="entry name" value="HISTIDINOL-PHOSPHATE AMINOTRANSFERASE"/>
    <property type="match status" value="1"/>
</dbReference>
<keyword evidence="3 6" id="KW-0032">Aminotransferase</keyword>
<dbReference type="RefSeq" id="WP_269944699.1">
    <property type="nucleotide sequence ID" value="NZ_JAKMUT010000007.1"/>
</dbReference>
<dbReference type="Gene3D" id="3.90.1150.10">
    <property type="entry name" value="Aspartate Aminotransferase, domain 1"/>
    <property type="match status" value="2"/>
</dbReference>
<dbReference type="Pfam" id="PF00155">
    <property type="entry name" value="Aminotran_1_2"/>
    <property type="match status" value="1"/>
</dbReference>
<dbReference type="InterPro" id="IPR015421">
    <property type="entry name" value="PyrdxlP-dep_Trfase_major"/>
</dbReference>
<dbReference type="EMBL" id="JAKMUT010000007">
    <property type="protein sequence ID" value="MCZ9290128.1"/>
    <property type="molecule type" value="Genomic_DNA"/>
</dbReference>
<evidence type="ECO:0000313" key="9">
    <source>
        <dbReference type="Proteomes" id="UP001146469"/>
    </source>
</evidence>
<dbReference type="Proteomes" id="UP001146469">
    <property type="component" value="Unassembled WGS sequence"/>
</dbReference>
<gene>
    <name evidence="6" type="primary">pat</name>
    <name evidence="8" type="ORF">L8V00_07925</name>
</gene>
<dbReference type="GO" id="GO:0030170">
    <property type="term" value="F:pyridoxal phosphate binding"/>
    <property type="evidence" value="ECO:0007669"/>
    <property type="project" value="UniProtKB-UniRule"/>
</dbReference>
<evidence type="ECO:0000256" key="1">
    <source>
        <dbReference type="ARBA" id="ARBA00001933"/>
    </source>
</evidence>
<accession>A0A9X3LNZ8</accession>
<comment type="catalytic activity">
    <reaction evidence="6">
        <text>an aromatic L-alpha-amino acid + 2-oxoglutarate = an aromatic oxo-acid + L-glutamate</text>
        <dbReference type="Rhea" id="RHEA:17533"/>
        <dbReference type="ChEBI" id="CHEBI:16810"/>
        <dbReference type="ChEBI" id="CHEBI:29985"/>
        <dbReference type="ChEBI" id="CHEBI:73309"/>
        <dbReference type="ChEBI" id="CHEBI:84824"/>
        <dbReference type="EC" id="2.6.1.57"/>
    </reaction>
</comment>
<evidence type="ECO:0000256" key="2">
    <source>
        <dbReference type="ARBA" id="ARBA00011738"/>
    </source>
</evidence>
<feature type="modified residue" description="N6-(pyridoxal phosphate)lysine" evidence="6">
    <location>
        <position position="212"/>
    </location>
</feature>
<organism evidence="8 9">
    <name type="scientific">Corynebacterium evansiae</name>
    <dbReference type="NCBI Taxonomy" id="2913499"/>
    <lineage>
        <taxon>Bacteria</taxon>
        <taxon>Bacillati</taxon>
        <taxon>Actinomycetota</taxon>
        <taxon>Actinomycetes</taxon>
        <taxon>Mycobacteriales</taxon>
        <taxon>Corynebacteriaceae</taxon>
        <taxon>Corynebacterium</taxon>
    </lineage>
</organism>
<keyword evidence="9" id="KW-1185">Reference proteome</keyword>
<dbReference type="AlphaFoldDB" id="A0A9X3LNZ8"/>
<dbReference type="InterPro" id="IPR004839">
    <property type="entry name" value="Aminotransferase_I/II_large"/>
</dbReference>
<evidence type="ECO:0000256" key="5">
    <source>
        <dbReference type="ARBA" id="ARBA00022898"/>
    </source>
</evidence>
<comment type="similarity">
    <text evidence="6">Belongs to the class-II pyridoxal-phosphate-dependent aminotransferase family.</text>
</comment>
<evidence type="ECO:0000256" key="4">
    <source>
        <dbReference type="ARBA" id="ARBA00022679"/>
    </source>
</evidence>
<protein>
    <recommendedName>
        <fullName evidence="6">Aromatic amino acid aminotransferase</fullName>
        <shortName evidence="6">ArAT</shortName>
        <ecNumber evidence="6">2.6.1.57</ecNumber>
    </recommendedName>
</protein>
<dbReference type="GO" id="GO:0000105">
    <property type="term" value="P:L-histidine biosynthetic process"/>
    <property type="evidence" value="ECO:0007669"/>
    <property type="project" value="InterPro"/>
</dbReference>
<evidence type="ECO:0000313" key="8">
    <source>
        <dbReference type="EMBL" id="MCZ9290128.1"/>
    </source>
</evidence>
<dbReference type="Gene3D" id="3.40.640.10">
    <property type="entry name" value="Type I PLP-dependent aspartate aminotransferase-like (Major domain)"/>
    <property type="match status" value="1"/>
</dbReference>
<dbReference type="EC" id="2.6.1.57" evidence="6"/>
<dbReference type="GO" id="GO:0008793">
    <property type="term" value="F:aromatic-amino-acid transaminase activity"/>
    <property type="evidence" value="ECO:0007669"/>
    <property type="project" value="UniProtKB-UniRule"/>
</dbReference>
<dbReference type="HAMAP" id="MF_01513">
    <property type="entry name" value="Phe_aminotrans_2"/>
    <property type="match status" value="1"/>
</dbReference>
<proteinExistence type="inferred from homology"/>
<dbReference type="InterPro" id="IPR001917">
    <property type="entry name" value="Aminotrans_II_pyridoxalP_BS"/>
</dbReference>
<comment type="caution">
    <text evidence="8">The sequence shown here is derived from an EMBL/GenBank/DDBJ whole genome shotgun (WGS) entry which is preliminary data.</text>
</comment>
<comment type="function">
    <text evidence="6">Aminotransferase that catalyzes the conversion of aromatic amino acids and 2-oxoglutarate into corresponding aromatic oxo acids and L-glutamate.</text>
</comment>